<evidence type="ECO:0000256" key="2">
    <source>
        <dbReference type="ARBA" id="ARBA00022679"/>
    </source>
</evidence>
<accession>A0A844G9E2</accession>
<dbReference type="Pfam" id="PF21129">
    <property type="entry name" value="TibC_1st"/>
    <property type="match status" value="1"/>
</dbReference>
<comment type="caution">
    <text evidence="4">The sequence shown here is derived from an EMBL/GenBank/DDBJ whole genome shotgun (WGS) entry which is preliminary data.</text>
</comment>
<keyword evidence="5" id="KW-1185">Reference proteome</keyword>
<dbReference type="CDD" id="cd03789">
    <property type="entry name" value="GT9_LPS_heptosyltransferase"/>
    <property type="match status" value="1"/>
</dbReference>
<dbReference type="InterPro" id="IPR051199">
    <property type="entry name" value="LPS_LOS_Heptosyltrfase"/>
</dbReference>
<dbReference type="Gene3D" id="3.40.50.2000">
    <property type="entry name" value="Glycogen Phosphorylase B"/>
    <property type="match status" value="1"/>
</dbReference>
<keyword evidence="1" id="KW-0328">Glycosyltransferase</keyword>
<sequence>MDDFTIAADNNAPTQDISVNTAKPDLTASQELAKGQQVDQKSIYGEVPQIPTLDAIEGIKFDFNDGIRILFPQNQKEYHVTFSDIDTGIILFSQDTVPGAYVTSVKKFYIRFRLVIHEKGGREPIFTHDFDAKDKEVMIQLPVGTIGDSIGWFSYVERFQKKHQCKVICVMAPWIAEIVKKQYPEIIFIAPEETKNYKPYACYHMGLFFKGDVDHQPIDFRYIGLHRTAGYILGVDPADEPPRFDLSAPRRIREKYVCIAAQSSSQAKYWNNPYGWDDVVKFLKENGYRVICIDKERVHGTGLVWNHIPWGTEDETGDKPLQERIDLIKDADFFIGLSSGLSWLAWGCNVPVVMISGFTHPTNEFATPYRVINYHTCHSCWNDMRENFDHFDFLWCPRHKGTDRHFECTKLISAEQVITTIKKIPTFRPLNVE</sequence>
<evidence type="ECO:0000313" key="4">
    <source>
        <dbReference type="EMBL" id="MST99462.1"/>
    </source>
</evidence>
<feature type="domain" description="Autotransproter heptosyltransferase TibC/BAHTCr-like N-terminal" evidence="3">
    <location>
        <begin position="57"/>
        <end position="118"/>
    </location>
</feature>
<evidence type="ECO:0000259" key="3">
    <source>
        <dbReference type="Pfam" id="PF21129"/>
    </source>
</evidence>
<dbReference type="GO" id="GO:0005829">
    <property type="term" value="C:cytosol"/>
    <property type="evidence" value="ECO:0007669"/>
    <property type="project" value="TreeGrafter"/>
</dbReference>
<dbReference type="Pfam" id="PF01075">
    <property type="entry name" value="Glyco_transf_9"/>
    <property type="match status" value="1"/>
</dbReference>
<keyword evidence="2 4" id="KW-0808">Transferase</keyword>
<dbReference type="InterPro" id="IPR049327">
    <property type="entry name" value="TibC/BAHTCr-like_N"/>
</dbReference>
<dbReference type="GO" id="GO:0009244">
    <property type="term" value="P:lipopolysaccharide core region biosynthetic process"/>
    <property type="evidence" value="ECO:0007669"/>
    <property type="project" value="TreeGrafter"/>
</dbReference>
<dbReference type="SUPFAM" id="SSF53756">
    <property type="entry name" value="UDP-Glycosyltransferase/glycogen phosphorylase"/>
    <property type="match status" value="1"/>
</dbReference>
<organism evidence="4 5">
    <name type="scientific">Victivallis lenta</name>
    <dbReference type="NCBI Taxonomy" id="2606640"/>
    <lineage>
        <taxon>Bacteria</taxon>
        <taxon>Pseudomonadati</taxon>
        <taxon>Lentisphaerota</taxon>
        <taxon>Lentisphaeria</taxon>
        <taxon>Victivallales</taxon>
        <taxon>Victivallaceae</taxon>
        <taxon>Victivallis</taxon>
    </lineage>
</organism>
<dbReference type="InterPro" id="IPR030929">
    <property type="entry name" value="Aah/TibC-like"/>
</dbReference>
<evidence type="ECO:0000313" key="5">
    <source>
        <dbReference type="Proteomes" id="UP000435649"/>
    </source>
</evidence>
<reference evidence="4 5" key="1">
    <citation type="submission" date="2019-08" db="EMBL/GenBank/DDBJ databases">
        <title>In-depth cultivation of the pig gut microbiome towards novel bacterial diversity and tailored functional studies.</title>
        <authorList>
            <person name="Wylensek D."/>
            <person name="Hitch T.C.A."/>
            <person name="Clavel T."/>
        </authorList>
    </citation>
    <scope>NUCLEOTIDE SEQUENCE [LARGE SCALE GENOMIC DNA]</scope>
    <source>
        <strain evidence="4 5">BBE-744-WT-12</strain>
    </source>
</reference>
<name>A0A844G9E2_9BACT</name>
<dbReference type="GO" id="GO:0008713">
    <property type="term" value="F:ADP-heptose-lipopolysaccharide heptosyltransferase activity"/>
    <property type="evidence" value="ECO:0007669"/>
    <property type="project" value="TreeGrafter"/>
</dbReference>
<protein>
    <submittedName>
        <fullName evidence="4">Autotransporter strand-loop-strand O-heptosyltransferase</fullName>
    </submittedName>
</protein>
<dbReference type="InterPro" id="IPR002201">
    <property type="entry name" value="Glyco_trans_9"/>
</dbReference>
<dbReference type="EMBL" id="VUNS01000037">
    <property type="protein sequence ID" value="MST99462.1"/>
    <property type="molecule type" value="Genomic_DNA"/>
</dbReference>
<dbReference type="NCBIfam" id="TIGR04414">
    <property type="entry name" value="hepto_Aah_TibC"/>
    <property type="match status" value="1"/>
</dbReference>
<evidence type="ECO:0000256" key="1">
    <source>
        <dbReference type="ARBA" id="ARBA00022676"/>
    </source>
</evidence>
<gene>
    <name evidence="4" type="ORF">FYJ85_20760</name>
</gene>
<proteinExistence type="predicted"/>
<dbReference type="AlphaFoldDB" id="A0A844G9E2"/>
<dbReference type="RefSeq" id="WP_154420647.1">
    <property type="nucleotide sequence ID" value="NZ_VUNS01000037.1"/>
</dbReference>
<dbReference type="PANTHER" id="PTHR30160">
    <property type="entry name" value="TETRAACYLDISACCHARIDE 4'-KINASE-RELATED"/>
    <property type="match status" value="1"/>
</dbReference>
<dbReference type="Proteomes" id="UP000435649">
    <property type="component" value="Unassembled WGS sequence"/>
</dbReference>